<feature type="chain" id="PRO_5038704877" evidence="1">
    <location>
        <begin position="36"/>
        <end position="606"/>
    </location>
</feature>
<dbReference type="GO" id="GO:0043190">
    <property type="term" value="C:ATP-binding cassette (ABC) transporter complex"/>
    <property type="evidence" value="ECO:0007669"/>
    <property type="project" value="InterPro"/>
</dbReference>
<name>A0A1I6U091_9ACTN</name>
<keyword evidence="1" id="KW-0732">Signal</keyword>
<evidence type="ECO:0000259" key="2">
    <source>
        <dbReference type="Pfam" id="PF00496"/>
    </source>
</evidence>
<dbReference type="InterPro" id="IPR039424">
    <property type="entry name" value="SBP_5"/>
</dbReference>
<dbReference type="AlphaFoldDB" id="A0A1I6U091"/>
<dbReference type="Gene3D" id="3.40.190.10">
    <property type="entry name" value="Periplasmic binding protein-like II"/>
    <property type="match status" value="1"/>
</dbReference>
<dbReference type="PANTHER" id="PTHR30290">
    <property type="entry name" value="PERIPLASMIC BINDING COMPONENT OF ABC TRANSPORTER"/>
    <property type="match status" value="1"/>
</dbReference>
<dbReference type="GO" id="GO:0042597">
    <property type="term" value="C:periplasmic space"/>
    <property type="evidence" value="ECO:0007669"/>
    <property type="project" value="UniProtKB-ARBA"/>
</dbReference>
<feature type="signal peptide" evidence="1">
    <location>
        <begin position="1"/>
        <end position="35"/>
    </location>
</feature>
<evidence type="ECO:0000313" key="3">
    <source>
        <dbReference type="EMBL" id="SFS94835.1"/>
    </source>
</evidence>
<dbReference type="EMBL" id="FPAB01000005">
    <property type="protein sequence ID" value="SFS94835.1"/>
    <property type="molecule type" value="Genomic_DNA"/>
</dbReference>
<dbReference type="InterPro" id="IPR030678">
    <property type="entry name" value="Peptide/Ni-bd"/>
</dbReference>
<reference evidence="4" key="1">
    <citation type="submission" date="2016-10" db="EMBL/GenBank/DDBJ databases">
        <authorList>
            <person name="Varghese N."/>
            <person name="Submissions S."/>
        </authorList>
    </citation>
    <scope>NUCLEOTIDE SEQUENCE [LARGE SCALE GENOMIC DNA]</scope>
    <source>
        <strain evidence="4">CGMCC 4.7047</strain>
    </source>
</reference>
<evidence type="ECO:0000256" key="1">
    <source>
        <dbReference type="SAM" id="SignalP"/>
    </source>
</evidence>
<dbReference type="SUPFAM" id="SSF53850">
    <property type="entry name" value="Periplasmic binding protein-like II"/>
    <property type="match status" value="1"/>
</dbReference>
<dbReference type="Gene3D" id="3.10.105.10">
    <property type="entry name" value="Dipeptide-binding Protein, Domain 3"/>
    <property type="match status" value="1"/>
</dbReference>
<gene>
    <name evidence="3" type="ORF">SAMN05444716_105141</name>
</gene>
<dbReference type="STRING" id="1176198.SAMN05444716_105141"/>
<dbReference type="InterPro" id="IPR000914">
    <property type="entry name" value="SBP_5_dom"/>
</dbReference>
<dbReference type="GO" id="GO:1904680">
    <property type="term" value="F:peptide transmembrane transporter activity"/>
    <property type="evidence" value="ECO:0007669"/>
    <property type="project" value="TreeGrafter"/>
</dbReference>
<organism evidence="3 4">
    <name type="scientific">Streptomyces harbinensis</name>
    <dbReference type="NCBI Taxonomy" id="1176198"/>
    <lineage>
        <taxon>Bacteria</taxon>
        <taxon>Bacillati</taxon>
        <taxon>Actinomycetota</taxon>
        <taxon>Actinomycetes</taxon>
        <taxon>Kitasatosporales</taxon>
        <taxon>Streptomycetaceae</taxon>
        <taxon>Streptomyces</taxon>
    </lineage>
</organism>
<accession>A0A1I6U091</accession>
<proteinExistence type="predicted"/>
<evidence type="ECO:0000313" key="4">
    <source>
        <dbReference type="Proteomes" id="UP000198873"/>
    </source>
</evidence>
<dbReference type="Proteomes" id="UP000198873">
    <property type="component" value="Unassembled WGS sequence"/>
</dbReference>
<protein>
    <submittedName>
        <fullName evidence="3">Peptide/nickel transport system substrate-binding protein</fullName>
    </submittedName>
</protein>
<dbReference type="CDD" id="cd08506">
    <property type="entry name" value="PBP2_clavulanate_OppA2"/>
    <property type="match status" value="1"/>
</dbReference>
<dbReference type="PIRSF" id="PIRSF002741">
    <property type="entry name" value="MppA"/>
    <property type="match status" value="1"/>
</dbReference>
<dbReference type="PROSITE" id="PS51257">
    <property type="entry name" value="PROKAR_LIPOPROTEIN"/>
    <property type="match status" value="1"/>
</dbReference>
<dbReference type="PANTHER" id="PTHR30290:SF83">
    <property type="entry name" value="ABC TRANSPORTER SUBSTRATE-BINDING PROTEIN"/>
    <property type="match status" value="1"/>
</dbReference>
<dbReference type="Pfam" id="PF00496">
    <property type="entry name" value="SBP_bac_5"/>
    <property type="match status" value="1"/>
</dbReference>
<sequence length="606" mass="66110">MTITTRRRTLSGRGTRAASLALAGALLLGACSSGGGGGGDTPGGGDRDTAPETLQTIEFADAAGSTGPAEEVPGARSGGTIRVLQETSPDHLDPAQIYVAHEMTIARLLHRGLTTTRLHNDGSYSVVGDLATDAGTVSDEGRTWTYTLKDDIYFNDGSPITSADIRHTFERQFAEFITQGPTFIQSWLADAEGAAYRELLPDGPYEGDHLPDSVLETPDEKTIVFHFAQPQNDLPYALTLPGYFAVSREGDTKENYDQDPLTSGPYQIEDFRPGRSMTLTRNEHWVPGTDAARNAYPDRYEITFGHSQDDSTGRLTADNGDNQYAISFNNGIDAGSAEVVQDPAVQERMVSGYQVFVASLVINQDTVTDKRVREAIAHAIPLNGVLNAYGGAIGGAYAGGFISPLLPGYEHDYDPYGKLALPQGDTERARQLLEEADAVGYELNYLHHVAPEDQQAAVAIADALETAGFSVNRSEVPTEQYYDTIGQVDNGYDIYRSNWGHDWLSAATVIPAQYDGRTIQDGASNYSHINQDYINEEIDRILLLSDADEAATAWFELQKRILEEDLPAVPLFYYKQNILHGSRIGGAVFNNDFSTVDMHRLYVIQD</sequence>
<feature type="domain" description="Solute-binding protein family 5" evidence="2">
    <location>
        <begin position="126"/>
        <end position="516"/>
    </location>
</feature>
<dbReference type="RefSeq" id="WP_093843410.1">
    <property type="nucleotide sequence ID" value="NZ_FPAB01000005.1"/>
</dbReference>
<dbReference type="GO" id="GO:0015833">
    <property type="term" value="P:peptide transport"/>
    <property type="evidence" value="ECO:0007669"/>
    <property type="project" value="TreeGrafter"/>
</dbReference>
<keyword evidence="4" id="KW-1185">Reference proteome</keyword>